<gene>
    <name evidence="3" type="ORF">M8T91_08640</name>
</gene>
<dbReference type="PANTHER" id="PTHR43708">
    <property type="entry name" value="CONSERVED EXPRESSED OXIDOREDUCTASE (EUROFUNG)"/>
    <property type="match status" value="1"/>
</dbReference>
<dbReference type="Gene3D" id="3.40.50.720">
    <property type="entry name" value="NAD(P)-binding Rossmann-like Domain"/>
    <property type="match status" value="1"/>
</dbReference>
<dbReference type="InterPro" id="IPR051317">
    <property type="entry name" value="Gfo/Idh/MocA_oxidoreduct"/>
</dbReference>
<proteinExistence type="predicted"/>
<dbReference type="Proteomes" id="UP001321520">
    <property type="component" value="Chromosome"/>
</dbReference>
<reference evidence="3 4" key="1">
    <citation type="submission" date="2022-05" db="EMBL/GenBank/DDBJ databases">
        <title>Microbulbifer sp. nov., isolated from sponge.</title>
        <authorList>
            <person name="Gao L."/>
        </authorList>
    </citation>
    <scope>NUCLEOTIDE SEQUENCE [LARGE SCALE GENOMIC DNA]</scope>
    <source>
        <strain evidence="3 4">MI-G</strain>
    </source>
</reference>
<dbReference type="EMBL" id="CP098023">
    <property type="protein sequence ID" value="WKD51468.1"/>
    <property type="molecule type" value="Genomic_DNA"/>
</dbReference>
<dbReference type="InterPro" id="IPR055170">
    <property type="entry name" value="GFO_IDH_MocA-like_dom"/>
</dbReference>
<accession>A0ABY9EH48</accession>
<dbReference type="Gene3D" id="3.30.360.10">
    <property type="entry name" value="Dihydrodipicolinate Reductase, domain 2"/>
    <property type="match status" value="1"/>
</dbReference>
<sequence length="401" mass="43357">MDRKVRMGMVGGGEGGFIGPIHRMAAALDGEVELVAGCFSRDPGRARSSGEKFGLPADRVYSDYQQMIRTESARSNGGRMEFVAVVTPNHWHLPVSVAALEAGFHVLSDKPAACTLEEVLELKKVVEASGCLYGLTHTYAAYPLVMQAREMVQSNMLGPVRRVGVTYAQGWLAQPGDTHGSKQANWRTDPRCSGESGCFADIGTHAHHLVEYITGQWITAVCADLQTAVAGRHLDDDGAALFKLENGARGTLTASQVCGGEGNNLNISVHCELGSLFWEQETPDRLQVKRRGQADAVYRAGVDSAYLAEKVRARLRTPRGHPEGYIEAFANLYRDFAAMVRCKRDGRCIENVHAVGDIAAGVRGMAFVRGAIESSGQSAWVPLTPYWNQGGSMLSVTVAKC</sequence>
<evidence type="ECO:0000259" key="2">
    <source>
        <dbReference type="Pfam" id="PF22725"/>
    </source>
</evidence>
<dbReference type="RefSeq" id="WP_301418774.1">
    <property type="nucleotide sequence ID" value="NZ_CP098023.1"/>
</dbReference>
<dbReference type="Pfam" id="PF22725">
    <property type="entry name" value="GFO_IDH_MocA_C3"/>
    <property type="match status" value="1"/>
</dbReference>
<dbReference type="InterPro" id="IPR000683">
    <property type="entry name" value="Gfo/Idh/MocA-like_OxRdtase_N"/>
</dbReference>
<name>A0ABY9EH48_9GAMM</name>
<evidence type="ECO:0000313" key="4">
    <source>
        <dbReference type="Proteomes" id="UP001321520"/>
    </source>
</evidence>
<feature type="domain" description="GFO/IDH/MocA-like oxidoreductase" evidence="2">
    <location>
        <begin position="146"/>
        <end position="276"/>
    </location>
</feature>
<keyword evidence="4" id="KW-1185">Reference proteome</keyword>
<dbReference type="SUPFAM" id="SSF51735">
    <property type="entry name" value="NAD(P)-binding Rossmann-fold domains"/>
    <property type="match status" value="1"/>
</dbReference>
<dbReference type="InterPro" id="IPR036291">
    <property type="entry name" value="NAD(P)-bd_dom_sf"/>
</dbReference>
<dbReference type="Pfam" id="PF01408">
    <property type="entry name" value="GFO_IDH_MocA"/>
    <property type="match status" value="1"/>
</dbReference>
<feature type="domain" description="Gfo/Idh/MocA-like oxidoreductase N-terminal" evidence="1">
    <location>
        <begin position="6"/>
        <end position="135"/>
    </location>
</feature>
<dbReference type="SUPFAM" id="SSF55347">
    <property type="entry name" value="Glyceraldehyde-3-phosphate dehydrogenase-like, C-terminal domain"/>
    <property type="match status" value="1"/>
</dbReference>
<evidence type="ECO:0000313" key="3">
    <source>
        <dbReference type="EMBL" id="WKD51468.1"/>
    </source>
</evidence>
<organism evidence="3 4">
    <name type="scientific">Microbulbifer spongiae</name>
    <dbReference type="NCBI Taxonomy" id="2944933"/>
    <lineage>
        <taxon>Bacteria</taxon>
        <taxon>Pseudomonadati</taxon>
        <taxon>Pseudomonadota</taxon>
        <taxon>Gammaproteobacteria</taxon>
        <taxon>Cellvibrionales</taxon>
        <taxon>Microbulbiferaceae</taxon>
        <taxon>Microbulbifer</taxon>
    </lineage>
</organism>
<evidence type="ECO:0000259" key="1">
    <source>
        <dbReference type="Pfam" id="PF01408"/>
    </source>
</evidence>
<dbReference type="PANTHER" id="PTHR43708:SF3">
    <property type="entry name" value="OXIDOREDUCTASE"/>
    <property type="match status" value="1"/>
</dbReference>
<protein>
    <submittedName>
        <fullName evidence="3">Gfo/Idh/MocA family oxidoreductase</fullName>
    </submittedName>
</protein>